<dbReference type="GO" id="GO:0070403">
    <property type="term" value="F:NAD+ binding"/>
    <property type="evidence" value="ECO:0007669"/>
    <property type="project" value="InterPro"/>
</dbReference>
<evidence type="ECO:0000256" key="19">
    <source>
        <dbReference type="SAM" id="MobiDB-lite"/>
    </source>
</evidence>
<proteinExistence type="inferred from homology"/>
<accession>A0A1I8NMN5</accession>
<evidence type="ECO:0000256" key="1">
    <source>
        <dbReference type="ARBA" id="ARBA00001911"/>
    </source>
</evidence>
<keyword evidence="22" id="KW-1185">Reference proteome</keyword>
<dbReference type="EnsemblMetazoa" id="SCAU000381-RA">
    <property type="protein sequence ID" value="SCAU000381-PA"/>
    <property type="gene ID" value="SCAU000381"/>
</dbReference>
<dbReference type="Gene3D" id="3.90.25.10">
    <property type="entry name" value="UDP-galactose 4-epimerase, domain 1"/>
    <property type="match status" value="1"/>
</dbReference>
<dbReference type="CDD" id="cd05230">
    <property type="entry name" value="UGD_SDR_e"/>
    <property type="match status" value="1"/>
</dbReference>
<keyword evidence="8" id="KW-0210">Decarboxylase</keyword>
<protein>
    <recommendedName>
        <fullName evidence="6">UDP-glucuronic acid decarboxylase 1</fullName>
        <ecNumber evidence="5">4.1.1.35</ecNumber>
    </recommendedName>
    <alternativeName>
        <fullName evidence="16">UDP-glucuronate decarboxylase 1</fullName>
    </alternativeName>
</protein>
<dbReference type="PANTHER" id="PTHR43078:SF6">
    <property type="entry name" value="UDP-GLUCURONIC ACID DECARBOXYLASE 1"/>
    <property type="match status" value="1"/>
</dbReference>
<dbReference type="Gene3D" id="3.40.50.720">
    <property type="entry name" value="NAD(P)-binding Rossmann-like Domain"/>
    <property type="match status" value="1"/>
</dbReference>
<keyword evidence="14" id="KW-0325">Glycoprotein</keyword>
<sequence>MLGNHNCNSCLLFSKSKIRKADVGVRSVMWTITITKKRWKQVAIATGTIGVFLIVLVKILDISDNKESLSAAPQSQHELIAIYEQQQKLIEEQQLELQKTKEELARLQDDLRALQSNTPRKYPKVKYLNYKNRKRILITGGAGFVGSHLVDNLMLDGHEIIVVDNFFTGRKRNVAHWLGHENFELIHHDIVNPLFIEVDEIYHLASPASPPHYMLNPVKTIKTNTMGTINVLGLAKRVMAKVLIASTSEVYGDPTVHPQPESYWGHVNPIGPRACYDEGKRVSETLSYAYAKQEKVQVRVARIFNTYGPRMHMNDGRVVSNFILQALRNETITVYGNGKQTRSFQYVDDLVDGLMALMESNYTQPVNLGNPVEHTIEEFAFMIKELVGGSSKVGRTDAMEDDPQRRKPDISRAKKYLNWEPKVPLKMGLLKTIDYFRKELERSDRFAANSKKYFDSHDLQRSPQRFQFDPGNG</sequence>
<evidence type="ECO:0000256" key="10">
    <source>
        <dbReference type="ARBA" id="ARBA00022989"/>
    </source>
</evidence>
<dbReference type="VEuPathDB" id="VectorBase:SCAU000381"/>
<keyword evidence="9" id="KW-0735">Signal-anchor</keyword>
<evidence type="ECO:0000313" key="21">
    <source>
        <dbReference type="EnsemblMetazoa" id="SCAU000381-PA"/>
    </source>
</evidence>
<comment type="similarity">
    <text evidence="4">Belongs to the NAD(P)-dependent epimerase/dehydratase family. UDP-glucuronic acid decarboxylase subfamily.</text>
</comment>
<feature type="coiled-coil region" evidence="18">
    <location>
        <begin position="83"/>
        <end position="117"/>
    </location>
</feature>
<dbReference type="GO" id="GO:0042732">
    <property type="term" value="P:D-xylose metabolic process"/>
    <property type="evidence" value="ECO:0007669"/>
    <property type="project" value="InterPro"/>
</dbReference>
<gene>
    <name evidence="21" type="primary">106092755</name>
</gene>
<evidence type="ECO:0000256" key="13">
    <source>
        <dbReference type="ARBA" id="ARBA00023136"/>
    </source>
</evidence>
<reference evidence="21" key="1">
    <citation type="submission" date="2020-05" db="UniProtKB">
        <authorList>
            <consortium name="EnsemblMetazoa"/>
        </authorList>
    </citation>
    <scope>IDENTIFICATION</scope>
    <source>
        <strain evidence="21">USDA</strain>
    </source>
</reference>
<keyword evidence="18" id="KW-0175">Coiled coil</keyword>
<dbReference type="PANTHER" id="PTHR43078">
    <property type="entry name" value="UDP-GLUCURONIC ACID DECARBOXYLASE-RELATED"/>
    <property type="match status" value="1"/>
</dbReference>
<name>A0A1I8NMN5_STOCA</name>
<evidence type="ECO:0000256" key="15">
    <source>
        <dbReference type="ARBA" id="ARBA00023239"/>
    </source>
</evidence>
<feature type="domain" description="NAD(P)-binding" evidence="20">
    <location>
        <begin position="137"/>
        <end position="429"/>
    </location>
</feature>
<dbReference type="InterPro" id="IPR036291">
    <property type="entry name" value="NAD(P)-bd_dom_sf"/>
</dbReference>
<evidence type="ECO:0000256" key="12">
    <source>
        <dbReference type="ARBA" id="ARBA00023034"/>
    </source>
</evidence>
<evidence type="ECO:0000256" key="17">
    <source>
        <dbReference type="ARBA" id="ARBA00049410"/>
    </source>
</evidence>
<keyword evidence="15" id="KW-0456">Lyase</keyword>
<evidence type="ECO:0000256" key="3">
    <source>
        <dbReference type="ARBA" id="ARBA00005100"/>
    </source>
</evidence>
<evidence type="ECO:0000256" key="2">
    <source>
        <dbReference type="ARBA" id="ARBA00004447"/>
    </source>
</evidence>
<dbReference type="AlphaFoldDB" id="A0A1I8NMN5"/>
<comment type="catalytic activity">
    <reaction evidence="17">
        <text>UDP-alpha-D-glucuronate + H(+) = UDP-alpha-D-xylose + CO2</text>
        <dbReference type="Rhea" id="RHEA:23916"/>
        <dbReference type="ChEBI" id="CHEBI:15378"/>
        <dbReference type="ChEBI" id="CHEBI:16526"/>
        <dbReference type="ChEBI" id="CHEBI:57632"/>
        <dbReference type="ChEBI" id="CHEBI:58052"/>
        <dbReference type="EC" id="4.1.1.35"/>
    </reaction>
    <physiologicalReaction direction="left-to-right" evidence="17">
        <dbReference type="Rhea" id="RHEA:23917"/>
    </physiologicalReaction>
</comment>
<dbReference type="STRING" id="35570.A0A1I8NMN5"/>
<evidence type="ECO:0000256" key="14">
    <source>
        <dbReference type="ARBA" id="ARBA00023180"/>
    </source>
</evidence>
<evidence type="ECO:0000256" key="7">
    <source>
        <dbReference type="ARBA" id="ARBA00022692"/>
    </source>
</evidence>
<dbReference type="KEGG" id="scac:106092755"/>
<dbReference type="OrthoDB" id="331544at2759"/>
<feature type="region of interest" description="Disordered" evidence="19">
    <location>
        <begin position="453"/>
        <end position="473"/>
    </location>
</feature>
<dbReference type="GO" id="GO:0033320">
    <property type="term" value="P:UDP-D-xylose biosynthetic process"/>
    <property type="evidence" value="ECO:0007669"/>
    <property type="project" value="UniProtKB-UniPathway"/>
</dbReference>
<keyword evidence="11" id="KW-0520">NAD</keyword>
<dbReference type="GO" id="GO:0048040">
    <property type="term" value="F:UDP-glucuronate decarboxylase activity"/>
    <property type="evidence" value="ECO:0007669"/>
    <property type="project" value="UniProtKB-EC"/>
</dbReference>
<dbReference type="SUPFAM" id="SSF51735">
    <property type="entry name" value="NAD(P)-binding Rossmann-fold domains"/>
    <property type="match status" value="1"/>
</dbReference>
<evidence type="ECO:0000256" key="5">
    <source>
        <dbReference type="ARBA" id="ARBA00012290"/>
    </source>
</evidence>
<evidence type="ECO:0000256" key="4">
    <source>
        <dbReference type="ARBA" id="ARBA00007505"/>
    </source>
</evidence>
<evidence type="ECO:0000256" key="18">
    <source>
        <dbReference type="SAM" id="Coils"/>
    </source>
</evidence>
<evidence type="ECO:0000256" key="11">
    <source>
        <dbReference type="ARBA" id="ARBA00023027"/>
    </source>
</evidence>
<keyword evidence="7" id="KW-0812">Transmembrane</keyword>
<comment type="cofactor">
    <cofactor evidence="1">
        <name>NAD(+)</name>
        <dbReference type="ChEBI" id="CHEBI:57540"/>
    </cofactor>
</comment>
<keyword evidence="10" id="KW-1133">Transmembrane helix</keyword>
<comment type="subcellular location">
    <subcellularLocation>
        <location evidence="2">Golgi apparatus</location>
        <location evidence="2">Golgi stack membrane</location>
        <topology evidence="2">Single-pass type II membrane protein</topology>
    </subcellularLocation>
</comment>
<evidence type="ECO:0000259" key="20">
    <source>
        <dbReference type="Pfam" id="PF16363"/>
    </source>
</evidence>
<keyword evidence="12" id="KW-0333">Golgi apparatus</keyword>
<dbReference type="GO" id="GO:0032580">
    <property type="term" value="C:Golgi cisterna membrane"/>
    <property type="evidence" value="ECO:0007669"/>
    <property type="project" value="UniProtKB-SubCell"/>
</dbReference>
<keyword evidence="13" id="KW-0472">Membrane</keyword>
<dbReference type="Proteomes" id="UP000095300">
    <property type="component" value="Unassembled WGS sequence"/>
</dbReference>
<dbReference type="FunFam" id="3.40.50.720:FF:000065">
    <property type="entry name" value="UDP-glucuronic acid decarboxylase 1"/>
    <property type="match status" value="1"/>
</dbReference>
<dbReference type="Pfam" id="PF16363">
    <property type="entry name" value="GDP_Man_Dehyd"/>
    <property type="match status" value="1"/>
</dbReference>
<evidence type="ECO:0000256" key="8">
    <source>
        <dbReference type="ARBA" id="ARBA00022793"/>
    </source>
</evidence>
<organism evidence="21 22">
    <name type="scientific">Stomoxys calcitrans</name>
    <name type="common">Stable fly</name>
    <name type="synonym">Conops calcitrans</name>
    <dbReference type="NCBI Taxonomy" id="35570"/>
    <lineage>
        <taxon>Eukaryota</taxon>
        <taxon>Metazoa</taxon>
        <taxon>Ecdysozoa</taxon>
        <taxon>Arthropoda</taxon>
        <taxon>Hexapoda</taxon>
        <taxon>Insecta</taxon>
        <taxon>Pterygota</taxon>
        <taxon>Neoptera</taxon>
        <taxon>Endopterygota</taxon>
        <taxon>Diptera</taxon>
        <taxon>Brachycera</taxon>
        <taxon>Muscomorpha</taxon>
        <taxon>Muscoidea</taxon>
        <taxon>Muscidae</taxon>
        <taxon>Stomoxys</taxon>
    </lineage>
</organism>
<evidence type="ECO:0000256" key="9">
    <source>
        <dbReference type="ARBA" id="ARBA00022968"/>
    </source>
</evidence>
<dbReference type="UniPathway" id="UPA00796">
    <property type="reaction ID" value="UER00771"/>
</dbReference>
<dbReference type="InterPro" id="IPR016040">
    <property type="entry name" value="NAD(P)-bd_dom"/>
</dbReference>
<evidence type="ECO:0000256" key="6">
    <source>
        <dbReference type="ARBA" id="ARBA00018816"/>
    </source>
</evidence>
<dbReference type="EC" id="4.1.1.35" evidence="5"/>
<evidence type="ECO:0000313" key="22">
    <source>
        <dbReference type="Proteomes" id="UP000095300"/>
    </source>
</evidence>
<comment type="pathway">
    <text evidence="3">Nucleotide-sugar biosynthesis; UDP-alpha-D-xylose biosynthesis; UDP-alpha-D-xylose from UDP-alpha-D-glucuronate: step 1/1.</text>
</comment>
<evidence type="ECO:0000256" key="16">
    <source>
        <dbReference type="ARBA" id="ARBA00031585"/>
    </source>
</evidence>
<dbReference type="InterPro" id="IPR044516">
    <property type="entry name" value="UXS-like"/>
</dbReference>